<dbReference type="GO" id="GO:0016491">
    <property type="term" value="F:oxidoreductase activity"/>
    <property type="evidence" value="ECO:0007669"/>
    <property type="project" value="UniProtKB-ARBA"/>
</dbReference>
<evidence type="ECO:0000313" key="3">
    <source>
        <dbReference type="Proteomes" id="UP000008889"/>
    </source>
</evidence>
<dbReference type="GeneID" id="10982563"/>
<dbReference type="AlphaFoldDB" id="G0H0D5"/>
<accession>G0H0D5</accession>
<dbReference type="PATRIC" id="fig|1053692.7.peg.1143"/>
<dbReference type="PROSITE" id="PS00198">
    <property type="entry name" value="4FE4S_FER_1"/>
    <property type="match status" value="1"/>
</dbReference>
<gene>
    <name evidence="2" type="ORF">GYY_05755</name>
</gene>
<dbReference type="EMBL" id="CP002913">
    <property type="protein sequence ID" value="AEK20016.1"/>
    <property type="molecule type" value="Genomic_DNA"/>
</dbReference>
<dbReference type="Pfam" id="PF00037">
    <property type="entry name" value="Fer4"/>
    <property type="match status" value="1"/>
</dbReference>
<name>G0H0D5_METMI</name>
<dbReference type="InterPro" id="IPR017896">
    <property type="entry name" value="4Fe4S_Fe-S-bd"/>
</dbReference>
<dbReference type="Pfam" id="PF02593">
    <property type="entry name" value="DUF166"/>
    <property type="match status" value="1"/>
</dbReference>
<dbReference type="RefSeq" id="WP_013999443.1">
    <property type="nucleotide sequence ID" value="NC_015847.1"/>
</dbReference>
<dbReference type="KEGG" id="mmd:GYY_05755"/>
<dbReference type="InterPro" id="IPR017900">
    <property type="entry name" value="4Fe4S_Fe_S_CS"/>
</dbReference>
<reference evidence="2 3" key="1">
    <citation type="journal article" date="2011" name="J. Bacteriol.">
        <title>Complete Genome Sequence of a Nonculturable Methanococcus maripaludis Strain Extracted in a Metagenomic Survey of Petroleum Reservoir Fluids.</title>
        <authorList>
            <person name="Wang X."/>
            <person name="Greenfield P."/>
            <person name="Li D."/>
            <person name="Hendry P."/>
            <person name="Volk H."/>
            <person name="Sutherland T.D."/>
        </authorList>
    </citation>
    <scope>NUCLEOTIDE SEQUENCE [LARGE SCALE GENOMIC DNA]</scope>
    <source>
        <strain evidence="2 3">X1</strain>
    </source>
</reference>
<evidence type="ECO:0000313" key="2">
    <source>
        <dbReference type="EMBL" id="AEK20016.1"/>
    </source>
</evidence>
<sequence>MRIIVLYSGNYGERVLNNILTKFAPNIISVYEFEENLPEYIEDIENYVPDNLPECDLLVVTGLHGDINLVTCKIANKTGAKSVIIESHSQKQLPFGIRSEITESLLNVKCVFPKPFCSLKPVGDIYIDEFVKYFGAPKIEIIGEKFIKSVIVHRNAPCGSTKYIAENLTGYPLNEAEIESGNKLHNYPCLASMEFDNEFSDTILHLAGYKIKEAVKKSLGFSNMVLNVNSNCNGVECGFKCYNICPVVKMGEKAVEIIDKTAKINYLYCGLCMKCIRECPFNAIISLKYS</sequence>
<dbReference type="HOGENOM" id="CLU_077076_0_0_2"/>
<dbReference type="Proteomes" id="UP000008889">
    <property type="component" value="Chromosome"/>
</dbReference>
<dbReference type="SUPFAM" id="SSF54862">
    <property type="entry name" value="4Fe-4S ferredoxins"/>
    <property type="match status" value="1"/>
</dbReference>
<protein>
    <recommendedName>
        <fullName evidence="1">4Fe-4S ferredoxin-type domain-containing protein</fullName>
    </recommendedName>
</protein>
<dbReference type="PROSITE" id="PS51379">
    <property type="entry name" value="4FE4S_FER_2"/>
    <property type="match status" value="1"/>
</dbReference>
<feature type="domain" description="4Fe-4S ferredoxin-type" evidence="1">
    <location>
        <begin position="260"/>
        <end position="290"/>
    </location>
</feature>
<dbReference type="InterPro" id="IPR003745">
    <property type="entry name" value="DUF166"/>
</dbReference>
<proteinExistence type="predicted"/>
<organism evidence="3">
    <name type="scientific">Methanococcus maripaludis X1</name>
    <dbReference type="NCBI Taxonomy" id="1053692"/>
    <lineage>
        <taxon>Archaea</taxon>
        <taxon>Methanobacteriati</taxon>
        <taxon>Methanobacteriota</taxon>
        <taxon>Methanomada group</taxon>
        <taxon>Methanococci</taxon>
        <taxon>Methanococcales</taxon>
        <taxon>Methanococcaceae</taxon>
        <taxon>Methanococcus</taxon>
    </lineage>
</organism>
<dbReference type="Gene3D" id="3.30.70.20">
    <property type="match status" value="1"/>
</dbReference>
<evidence type="ECO:0000259" key="1">
    <source>
        <dbReference type="PROSITE" id="PS51379"/>
    </source>
</evidence>